<evidence type="ECO:0000313" key="5">
    <source>
        <dbReference type="Proteomes" id="UP001215598"/>
    </source>
</evidence>
<feature type="compositionally biased region" description="Low complexity" evidence="1">
    <location>
        <begin position="188"/>
        <end position="225"/>
    </location>
</feature>
<comment type="caution">
    <text evidence="4">The sequence shown here is derived from an EMBL/GenBank/DDBJ whole genome shotgun (WGS) entry which is preliminary data.</text>
</comment>
<reference evidence="4" key="1">
    <citation type="submission" date="2023-03" db="EMBL/GenBank/DDBJ databases">
        <title>Massive genome expansion in bonnet fungi (Mycena s.s.) driven by repeated elements and novel gene families across ecological guilds.</title>
        <authorList>
            <consortium name="Lawrence Berkeley National Laboratory"/>
            <person name="Harder C.B."/>
            <person name="Miyauchi S."/>
            <person name="Viragh M."/>
            <person name="Kuo A."/>
            <person name="Thoen E."/>
            <person name="Andreopoulos B."/>
            <person name="Lu D."/>
            <person name="Skrede I."/>
            <person name="Drula E."/>
            <person name="Henrissat B."/>
            <person name="Morin E."/>
            <person name="Kohler A."/>
            <person name="Barry K."/>
            <person name="LaButti K."/>
            <person name="Morin E."/>
            <person name="Salamov A."/>
            <person name="Lipzen A."/>
            <person name="Mereny Z."/>
            <person name="Hegedus B."/>
            <person name="Baldrian P."/>
            <person name="Stursova M."/>
            <person name="Weitz H."/>
            <person name="Taylor A."/>
            <person name="Grigoriev I.V."/>
            <person name="Nagy L.G."/>
            <person name="Martin F."/>
            <person name="Kauserud H."/>
        </authorList>
    </citation>
    <scope>NUCLEOTIDE SEQUENCE</scope>
    <source>
        <strain evidence="4">CBHHK182m</strain>
    </source>
</reference>
<keyword evidence="5" id="KW-1185">Reference proteome</keyword>
<accession>A0AAD7HN45</accession>
<evidence type="ECO:0000313" key="4">
    <source>
        <dbReference type="EMBL" id="KAJ7724375.1"/>
    </source>
</evidence>
<feature type="transmembrane region" description="Helical" evidence="2">
    <location>
        <begin position="248"/>
        <end position="270"/>
    </location>
</feature>
<feature type="region of interest" description="Disordered" evidence="1">
    <location>
        <begin position="180"/>
        <end position="226"/>
    </location>
</feature>
<proteinExistence type="predicted"/>
<feature type="region of interest" description="Disordered" evidence="1">
    <location>
        <begin position="338"/>
        <end position="381"/>
    </location>
</feature>
<sequence length="381" mass="39564">MLLGVILLLAGGTKALVVLDPGSPHASESQMTVKWVANANEDPAIFNIEIYSPTFNSVDVLGKNVPSSANQFDVTFPPLPPSDDYIFWFVNPANASDVYGNSVSFSVVAAAPKPTPQASPTKTAPSSTTAALLNSAAAGSTPPPSTPLPGNPSLVPTLVTTALITSTLITYATAGNRTSSPFGVSNAPLSTASTTPTSPLSSSSDTLQSPPLSLSPSVQLSSGPSGEIIQPQATLAAAVPSSKKTVSAGVIAGPVVGVVILLVLFGLAVIRLRSARRREDPDLQPHGYPATLRDEESGVRDRATHEKADPTPSASADREASRQAALAAQLRAVQEQLAALDDSEDNGGEDMTHRNDALRAHMQTLERQMQVQHQAPPGYLD</sequence>
<dbReference type="AlphaFoldDB" id="A0AAD7HN45"/>
<evidence type="ECO:0000256" key="2">
    <source>
        <dbReference type="SAM" id="Phobius"/>
    </source>
</evidence>
<gene>
    <name evidence="4" type="ORF">B0H16DRAFT_1785992</name>
</gene>
<evidence type="ECO:0000256" key="3">
    <source>
        <dbReference type="SAM" id="SignalP"/>
    </source>
</evidence>
<feature type="signal peptide" evidence="3">
    <location>
        <begin position="1"/>
        <end position="15"/>
    </location>
</feature>
<keyword evidence="2" id="KW-1133">Transmembrane helix</keyword>
<organism evidence="4 5">
    <name type="scientific">Mycena metata</name>
    <dbReference type="NCBI Taxonomy" id="1033252"/>
    <lineage>
        <taxon>Eukaryota</taxon>
        <taxon>Fungi</taxon>
        <taxon>Dikarya</taxon>
        <taxon>Basidiomycota</taxon>
        <taxon>Agaricomycotina</taxon>
        <taxon>Agaricomycetes</taxon>
        <taxon>Agaricomycetidae</taxon>
        <taxon>Agaricales</taxon>
        <taxon>Marasmiineae</taxon>
        <taxon>Mycenaceae</taxon>
        <taxon>Mycena</taxon>
    </lineage>
</organism>
<feature type="compositionally biased region" description="Basic and acidic residues" evidence="1">
    <location>
        <begin position="292"/>
        <end position="309"/>
    </location>
</feature>
<feature type="compositionally biased region" description="Basic and acidic residues" evidence="1">
    <location>
        <begin position="350"/>
        <end position="359"/>
    </location>
</feature>
<evidence type="ECO:0000256" key="1">
    <source>
        <dbReference type="SAM" id="MobiDB-lite"/>
    </source>
</evidence>
<feature type="chain" id="PRO_5042074735" evidence="3">
    <location>
        <begin position="16"/>
        <end position="381"/>
    </location>
</feature>
<name>A0AAD7HN45_9AGAR</name>
<keyword evidence="2" id="KW-0812">Transmembrane</keyword>
<keyword evidence="3" id="KW-0732">Signal</keyword>
<keyword evidence="2" id="KW-0472">Membrane</keyword>
<dbReference type="EMBL" id="JARKIB010000203">
    <property type="protein sequence ID" value="KAJ7724375.1"/>
    <property type="molecule type" value="Genomic_DNA"/>
</dbReference>
<protein>
    <submittedName>
        <fullName evidence="4">Uncharacterized protein</fullName>
    </submittedName>
</protein>
<dbReference type="Proteomes" id="UP001215598">
    <property type="component" value="Unassembled WGS sequence"/>
</dbReference>
<feature type="region of interest" description="Disordered" evidence="1">
    <location>
        <begin position="280"/>
        <end position="324"/>
    </location>
</feature>